<dbReference type="PROSITE" id="PS00211">
    <property type="entry name" value="ABC_TRANSPORTER_1"/>
    <property type="match status" value="1"/>
</dbReference>
<dbReference type="InterPro" id="IPR010128">
    <property type="entry name" value="ATPase_T1SS_PrtD-like"/>
</dbReference>
<feature type="transmembrane region" description="Helical" evidence="8">
    <location>
        <begin position="241"/>
        <end position="259"/>
    </location>
</feature>
<evidence type="ECO:0000256" key="4">
    <source>
        <dbReference type="ARBA" id="ARBA00022741"/>
    </source>
</evidence>
<evidence type="ECO:0000256" key="8">
    <source>
        <dbReference type="SAM" id="Phobius"/>
    </source>
</evidence>
<keyword evidence="12" id="KW-1185">Reference proteome</keyword>
<dbReference type="PROSITE" id="PS50893">
    <property type="entry name" value="ABC_TRANSPORTER_2"/>
    <property type="match status" value="1"/>
</dbReference>
<evidence type="ECO:0000313" key="11">
    <source>
        <dbReference type="EMBL" id="MBL0422805.1"/>
    </source>
</evidence>
<keyword evidence="4" id="KW-0547">Nucleotide-binding</keyword>
<dbReference type="SUPFAM" id="SSF90123">
    <property type="entry name" value="ABC transporter transmembrane region"/>
    <property type="match status" value="1"/>
</dbReference>
<dbReference type="InterPro" id="IPR011527">
    <property type="entry name" value="ABC1_TM_dom"/>
</dbReference>
<dbReference type="SMART" id="SM00382">
    <property type="entry name" value="AAA"/>
    <property type="match status" value="1"/>
</dbReference>
<dbReference type="SUPFAM" id="SSF52540">
    <property type="entry name" value="P-loop containing nucleoside triphosphate hydrolases"/>
    <property type="match status" value="1"/>
</dbReference>
<name>A0A936ZXA5_9BURK</name>
<dbReference type="InterPro" id="IPR003593">
    <property type="entry name" value="AAA+_ATPase"/>
</dbReference>
<keyword evidence="6 8" id="KW-1133">Transmembrane helix</keyword>
<dbReference type="GO" id="GO:0016887">
    <property type="term" value="F:ATP hydrolysis activity"/>
    <property type="evidence" value="ECO:0007669"/>
    <property type="project" value="InterPro"/>
</dbReference>
<dbReference type="GO" id="GO:0034040">
    <property type="term" value="F:ATPase-coupled lipid transmembrane transporter activity"/>
    <property type="evidence" value="ECO:0007669"/>
    <property type="project" value="TreeGrafter"/>
</dbReference>
<dbReference type="Gene3D" id="3.40.50.300">
    <property type="entry name" value="P-loop containing nucleotide triphosphate hydrolases"/>
    <property type="match status" value="1"/>
</dbReference>
<evidence type="ECO:0000259" key="10">
    <source>
        <dbReference type="PROSITE" id="PS50929"/>
    </source>
</evidence>
<dbReference type="InterPro" id="IPR039421">
    <property type="entry name" value="Type_1_exporter"/>
</dbReference>
<feature type="domain" description="ABC transmembrane type-1" evidence="10">
    <location>
        <begin position="18"/>
        <end position="290"/>
    </location>
</feature>
<keyword evidence="2" id="KW-1003">Cell membrane</keyword>
<dbReference type="AlphaFoldDB" id="A0A936ZXA5"/>
<evidence type="ECO:0000256" key="6">
    <source>
        <dbReference type="ARBA" id="ARBA00022989"/>
    </source>
</evidence>
<dbReference type="PROSITE" id="PS50929">
    <property type="entry name" value="ABC_TM1F"/>
    <property type="match status" value="1"/>
</dbReference>
<sequence length="576" mass="61618">MRDLLQLLRPTLVHIAGFSVAVNLLLLVPALFMLQVFDRVLVSRSGYTLWMLLVGAGVALVLMALFDQVRSRLQAVAGQVVGESLSPVVTRLMVAQGARQSGRGSVEALRDVNSLRQLFATPALLAVFDAPWLVVFVALIWMAHPWLGITALAAALLMLALAVANDLVTRRHIEALQRATAGATRYLETSLAHADVVHTLGMTDSLIARWREKTSQAGGLHVGSSRRITTMAALTRTFRQVVQVGMLAVGAWLVIHNLASPGVTIACTILLGRALAPVEQVVANWKLLAEGRAALARLAELVTKSATTPTPMPLPEPSGKLLANQLVFRAPSEERLLLAGVSLALEAGEALAIIGPSGAGKSTLLRLLSGVWRPTAGTVRLDGADLAQWPREQLGPWLGYLPQDVELFPGTVAENIARLGPVDPQAVVAAAQRARVHEMIQGLPLGYDTPIDPQSALISPGQRQRIGLARALYGRPRLLLLDEPNSNLDGGGEMALAEALKELRGQVTTVVVTHRTSLLQHMDKLLVIEAGRPQHFGPVAEVLKAMQAQARPSPGHNIVAMPTVATGERPAMEVRS</sequence>
<reference evidence="11" key="1">
    <citation type="submission" date="2021-01" db="EMBL/GenBank/DDBJ databases">
        <title>Ramlibacter sp. strain AW1 16S ribosomal RNA gene Genome sequencing and assembly.</title>
        <authorList>
            <person name="Kang M."/>
        </authorList>
    </citation>
    <scope>NUCLEOTIDE SEQUENCE</scope>
    <source>
        <strain evidence="11">AW1</strain>
    </source>
</reference>
<dbReference type="PANTHER" id="PTHR24221">
    <property type="entry name" value="ATP-BINDING CASSETTE SUB-FAMILY B"/>
    <property type="match status" value="1"/>
</dbReference>
<feature type="transmembrane region" description="Helical" evidence="8">
    <location>
        <begin position="12"/>
        <end position="35"/>
    </location>
</feature>
<dbReference type="GO" id="GO:0030256">
    <property type="term" value="C:type I protein secretion system complex"/>
    <property type="evidence" value="ECO:0007669"/>
    <property type="project" value="InterPro"/>
</dbReference>
<comment type="subcellular location">
    <subcellularLocation>
        <location evidence="1">Cell membrane</location>
        <topology evidence="1">Multi-pass membrane protein</topology>
    </subcellularLocation>
</comment>
<proteinExistence type="predicted"/>
<evidence type="ECO:0000256" key="1">
    <source>
        <dbReference type="ARBA" id="ARBA00004651"/>
    </source>
</evidence>
<dbReference type="GO" id="GO:0005524">
    <property type="term" value="F:ATP binding"/>
    <property type="evidence" value="ECO:0007669"/>
    <property type="project" value="UniProtKB-KW"/>
</dbReference>
<evidence type="ECO:0000256" key="5">
    <source>
        <dbReference type="ARBA" id="ARBA00022840"/>
    </source>
</evidence>
<dbReference type="InterPro" id="IPR036640">
    <property type="entry name" value="ABC1_TM_sf"/>
</dbReference>
<evidence type="ECO:0000256" key="2">
    <source>
        <dbReference type="ARBA" id="ARBA00022475"/>
    </source>
</evidence>
<evidence type="ECO:0000256" key="7">
    <source>
        <dbReference type="ARBA" id="ARBA00023136"/>
    </source>
</evidence>
<protein>
    <submittedName>
        <fullName evidence="11">Type I secretion system permease/ATPase</fullName>
    </submittedName>
</protein>
<dbReference type="NCBIfam" id="TIGR01842">
    <property type="entry name" value="type_I_sec_PrtD"/>
    <property type="match status" value="1"/>
</dbReference>
<feature type="transmembrane region" description="Helical" evidence="8">
    <location>
        <begin position="147"/>
        <end position="168"/>
    </location>
</feature>
<dbReference type="Pfam" id="PF00005">
    <property type="entry name" value="ABC_tran"/>
    <property type="match status" value="1"/>
</dbReference>
<dbReference type="GO" id="GO:0140359">
    <property type="term" value="F:ABC-type transporter activity"/>
    <property type="evidence" value="ECO:0007669"/>
    <property type="project" value="InterPro"/>
</dbReference>
<accession>A0A936ZXA5</accession>
<organism evidence="11 12">
    <name type="scientific">Ramlibacter aurantiacus</name>
    <dbReference type="NCBI Taxonomy" id="2801330"/>
    <lineage>
        <taxon>Bacteria</taxon>
        <taxon>Pseudomonadati</taxon>
        <taxon>Pseudomonadota</taxon>
        <taxon>Betaproteobacteria</taxon>
        <taxon>Burkholderiales</taxon>
        <taxon>Comamonadaceae</taxon>
        <taxon>Ramlibacter</taxon>
    </lineage>
</organism>
<evidence type="ECO:0000259" key="9">
    <source>
        <dbReference type="PROSITE" id="PS50893"/>
    </source>
</evidence>
<keyword evidence="7 8" id="KW-0472">Membrane</keyword>
<dbReference type="GO" id="GO:0005886">
    <property type="term" value="C:plasma membrane"/>
    <property type="evidence" value="ECO:0007669"/>
    <property type="project" value="UniProtKB-SubCell"/>
</dbReference>
<gene>
    <name evidence="11" type="ORF">JI739_20890</name>
</gene>
<evidence type="ECO:0000313" key="12">
    <source>
        <dbReference type="Proteomes" id="UP000613011"/>
    </source>
</evidence>
<keyword evidence="5" id="KW-0067">ATP-binding</keyword>
<feature type="transmembrane region" description="Helical" evidence="8">
    <location>
        <begin position="118"/>
        <end position="141"/>
    </location>
</feature>
<evidence type="ECO:0000256" key="3">
    <source>
        <dbReference type="ARBA" id="ARBA00022692"/>
    </source>
</evidence>
<keyword evidence="3 8" id="KW-0812">Transmembrane</keyword>
<dbReference type="InterPro" id="IPR027417">
    <property type="entry name" value="P-loop_NTPase"/>
</dbReference>
<dbReference type="Proteomes" id="UP000613011">
    <property type="component" value="Unassembled WGS sequence"/>
</dbReference>
<dbReference type="GO" id="GO:0030253">
    <property type="term" value="P:protein secretion by the type I secretion system"/>
    <property type="evidence" value="ECO:0007669"/>
    <property type="project" value="InterPro"/>
</dbReference>
<comment type="caution">
    <text evidence="11">The sequence shown here is derived from an EMBL/GenBank/DDBJ whole genome shotgun (WGS) entry which is preliminary data.</text>
</comment>
<dbReference type="EMBL" id="JAEQNA010000009">
    <property type="protein sequence ID" value="MBL0422805.1"/>
    <property type="molecule type" value="Genomic_DNA"/>
</dbReference>
<feature type="transmembrane region" description="Helical" evidence="8">
    <location>
        <begin position="47"/>
        <end position="66"/>
    </location>
</feature>
<dbReference type="PANTHER" id="PTHR24221:SF248">
    <property type="entry name" value="ABC TRANSPORTER TRANSMEMBRANE REGION"/>
    <property type="match status" value="1"/>
</dbReference>
<feature type="domain" description="ABC transporter" evidence="9">
    <location>
        <begin position="322"/>
        <end position="555"/>
    </location>
</feature>
<dbReference type="RefSeq" id="WP_201685936.1">
    <property type="nucleotide sequence ID" value="NZ_JAEQNA010000009.1"/>
</dbReference>
<dbReference type="InterPro" id="IPR003439">
    <property type="entry name" value="ABC_transporter-like_ATP-bd"/>
</dbReference>
<dbReference type="Gene3D" id="1.20.1560.10">
    <property type="entry name" value="ABC transporter type 1, transmembrane domain"/>
    <property type="match status" value="1"/>
</dbReference>
<dbReference type="InterPro" id="IPR017871">
    <property type="entry name" value="ABC_transporter-like_CS"/>
</dbReference>